<evidence type="ECO:0000256" key="1">
    <source>
        <dbReference type="ARBA" id="ARBA00023015"/>
    </source>
</evidence>
<name>A0A4R8I419_9FLAO</name>
<dbReference type="InterPro" id="IPR036390">
    <property type="entry name" value="WH_DNA-bd_sf"/>
</dbReference>
<dbReference type="InterPro" id="IPR050397">
    <property type="entry name" value="Env_Response_Regulators"/>
</dbReference>
<dbReference type="GO" id="GO:0005829">
    <property type="term" value="C:cytosol"/>
    <property type="evidence" value="ECO:0007669"/>
    <property type="project" value="TreeGrafter"/>
</dbReference>
<evidence type="ECO:0000259" key="5">
    <source>
        <dbReference type="PROSITE" id="PS51063"/>
    </source>
</evidence>
<evidence type="ECO:0000313" key="6">
    <source>
        <dbReference type="EMBL" id="TDX83054.1"/>
    </source>
</evidence>
<dbReference type="InterPro" id="IPR000595">
    <property type="entry name" value="cNMP-bd_dom"/>
</dbReference>
<dbReference type="Pfam" id="PF13545">
    <property type="entry name" value="HTH_Crp_2"/>
    <property type="match status" value="1"/>
</dbReference>
<keyword evidence="2" id="KW-0238">DNA-binding</keyword>
<dbReference type="PROSITE" id="PS50042">
    <property type="entry name" value="CNMP_BINDING_3"/>
    <property type="match status" value="1"/>
</dbReference>
<accession>A0A4R8I419</accession>
<dbReference type="Gene3D" id="2.60.120.10">
    <property type="entry name" value="Jelly Rolls"/>
    <property type="match status" value="1"/>
</dbReference>
<dbReference type="CDD" id="cd00092">
    <property type="entry name" value="HTH_CRP"/>
    <property type="match status" value="1"/>
</dbReference>
<feature type="domain" description="HTH crp-type" evidence="5">
    <location>
        <begin position="132"/>
        <end position="199"/>
    </location>
</feature>
<dbReference type="Pfam" id="PF00027">
    <property type="entry name" value="cNMP_binding"/>
    <property type="match status" value="1"/>
</dbReference>
<dbReference type="AlphaFoldDB" id="A0A4R8I419"/>
<feature type="domain" description="Cyclic nucleotide-binding" evidence="4">
    <location>
        <begin position="1"/>
        <end position="118"/>
    </location>
</feature>
<dbReference type="InterPro" id="IPR014710">
    <property type="entry name" value="RmlC-like_jellyroll"/>
</dbReference>
<organism evidence="6 7">
    <name type="scientific">Epilithonimonas xixisoli</name>
    <dbReference type="NCBI Taxonomy" id="1476462"/>
    <lineage>
        <taxon>Bacteria</taxon>
        <taxon>Pseudomonadati</taxon>
        <taxon>Bacteroidota</taxon>
        <taxon>Flavobacteriia</taxon>
        <taxon>Flavobacteriales</taxon>
        <taxon>Weeksellaceae</taxon>
        <taxon>Chryseobacterium group</taxon>
        <taxon>Epilithonimonas</taxon>
    </lineage>
</organism>
<dbReference type="SMART" id="SM00100">
    <property type="entry name" value="cNMP"/>
    <property type="match status" value="1"/>
</dbReference>
<dbReference type="InterPro" id="IPR012318">
    <property type="entry name" value="HTH_CRP"/>
</dbReference>
<proteinExistence type="predicted"/>
<reference evidence="6 7" key="1">
    <citation type="submission" date="2019-03" db="EMBL/GenBank/DDBJ databases">
        <title>Genomic Encyclopedia of Type Strains, Phase III (KMG-III): the genomes of soil and plant-associated and newly described type strains.</title>
        <authorList>
            <person name="Whitman W."/>
        </authorList>
    </citation>
    <scope>NUCLEOTIDE SEQUENCE [LARGE SCALE GENOMIC DNA]</scope>
    <source>
        <strain evidence="6 7">CGMCC 1.12802</strain>
    </source>
</reference>
<gene>
    <name evidence="6" type="ORF">B0I22_3113</name>
</gene>
<dbReference type="Proteomes" id="UP000295313">
    <property type="component" value="Unassembled WGS sequence"/>
</dbReference>
<dbReference type="EMBL" id="SOEO01000003">
    <property type="protein sequence ID" value="TDX83054.1"/>
    <property type="molecule type" value="Genomic_DNA"/>
</dbReference>
<evidence type="ECO:0000313" key="7">
    <source>
        <dbReference type="Proteomes" id="UP000295313"/>
    </source>
</evidence>
<keyword evidence="1" id="KW-0805">Transcription regulation</keyword>
<dbReference type="SUPFAM" id="SSF46785">
    <property type="entry name" value="Winged helix' DNA-binding domain"/>
    <property type="match status" value="1"/>
</dbReference>
<dbReference type="PROSITE" id="PS51063">
    <property type="entry name" value="HTH_CRP_2"/>
    <property type="match status" value="1"/>
</dbReference>
<dbReference type="SUPFAM" id="SSF51206">
    <property type="entry name" value="cAMP-binding domain-like"/>
    <property type="match status" value="1"/>
</dbReference>
<dbReference type="GO" id="GO:0003700">
    <property type="term" value="F:DNA-binding transcription factor activity"/>
    <property type="evidence" value="ECO:0007669"/>
    <property type="project" value="TreeGrafter"/>
</dbReference>
<evidence type="ECO:0000256" key="3">
    <source>
        <dbReference type="ARBA" id="ARBA00023163"/>
    </source>
</evidence>
<evidence type="ECO:0000259" key="4">
    <source>
        <dbReference type="PROSITE" id="PS50042"/>
    </source>
</evidence>
<evidence type="ECO:0000256" key="2">
    <source>
        <dbReference type="ARBA" id="ARBA00023125"/>
    </source>
</evidence>
<dbReference type="OrthoDB" id="667966at2"/>
<dbReference type="RefSeq" id="WP_133946064.1">
    <property type="nucleotide sequence ID" value="NZ_SOEO01000003.1"/>
</dbReference>
<keyword evidence="3" id="KW-0804">Transcription</keyword>
<dbReference type="InterPro" id="IPR018490">
    <property type="entry name" value="cNMP-bd_dom_sf"/>
</dbReference>
<dbReference type="CDD" id="cd00038">
    <property type="entry name" value="CAP_ED"/>
    <property type="match status" value="1"/>
</dbReference>
<keyword evidence="7" id="KW-1185">Reference proteome</keyword>
<dbReference type="PRINTS" id="PR00034">
    <property type="entry name" value="HTHCRP"/>
</dbReference>
<sequence>MVIDERILLSKGAISEEYNIADLIFTEGDVLKYYYQILEGTVKLNNYTDNGKETLQHIVEKGNSIGEYLLFLENAPSPINAIALTPCRILRLPKISFFNLLNQHPEICFEINQNISQKLYFRQIMAKNISTQSPSIKLKALLDYLKSQQPDKTPFSFQVPLTRQEMANYTGLSVETTIKTIKTMEKNNLVKILNRKILY</sequence>
<comment type="caution">
    <text evidence="6">The sequence shown here is derived from an EMBL/GenBank/DDBJ whole genome shotgun (WGS) entry which is preliminary data.</text>
</comment>
<dbReference type="SMART" id="SM00419">
    <property type="entry name" value="HTH_CRP"/>
    <property type="match status" value="1"/>
</dbReference>
<dbReference type="PANTHER" id="PTHR24567">
    <property type="entry name" value="CRP FAMILY TRANSCRIPTIONAL REGULATORY PROTEIN"/>
    <property type="match status" value="1"/>
</dbReference>
<protein>
    <submittedName>
        <fullName evidence="6">CRP-like cAMP-binding protein</fullName>
    </submittedName>
</protein>
<dbReference type="GO" id="GO:0003677">
    <property type="term" value="F:DNA binding"/>
    <property type="evidence" value="ECO:0007669"/>
    <property type="project" value="UniProtKB-KW"/>
</dbReference>
<dbReference type="PANTHER" id="PTHR24567:SF26">
    <property type="entry name" value="REGULATORY PROTEIN YEIL"/>
    <property type="match status" value="1"/>
</dbReference>